<dbReference type="InterPro" id="IPR017871">
    <property type="entry name" value="ABC_transporter-like_CS"/>
</dbReference>
<evidence type="ECO:0000259" key="12">
    <source>
        <dbReference type="PROSITE" id="PS50893"/>
    </source>
</evidence>
<evidence type="ECO:0000256" key="1">
    <source>
        <dbReference type="ARBA" id="ARBA00002579"/>
    </source>
</evidence>
<dbReference type="InterPro" id="IPR003593">
    <property type="entry name" value="AAA+_ATPase"/>
</dbReference>
<dbReference type="FunFam" id="3.40.50.300:FF:000056">
    <property type="entry name" value="Cell division ATP-binding protein FtsE"/>
    <property type="match status" value="1"/>
</dbReference>
<sequence length="233" mass="25417">MIEFRQVTKRYDSDHTALAQVNFSLNRGELAFLTGHSGAGKSTLLKLIMVMERPSAGEVVVGGQLLNRLPRRQIPYIRRHIGVVFQNHQLLFDRTVFDNVAMPLEVMGASPRDIGRRVRAALDKVGLLNKEKMNPMQLSGGEQQRVGIARAVVNKPPVLLADEPTGNLDPELSADIMNLFTRFSQVGVTVLIATHDIGLVNEMDRRTLTLDHGRLIAGGSSPLQGAAGGVSGH</sequence>
<dbReference type="GO" id="GO:0051301">
    <property type="term" value="P:cell division"/>
    <property type="evidence" value="ECO:0007669"/>
    <property type="project" value="UniProtKB-UniRule"/>
</dbReference>
<dbReference type="Gene3D" id="3.40.50.300">
    <property type="entry name" value="P-loop containing nucleotide triphosphate hydrolases"/>
    <property type="match status" value="1"/>
</dbReference>
<comment type="subunit">
    <text evidence="11">Homodimer. Forms a membrane-associated complex with FtsX.</text>
</comment>
<evidence type="ECO:0000256" key="5">
    <source>
        <dbReference type="ARBA" id="ARBA00022475"/>
    </source>
</evidence>
<keyword evidence="7 11" id="KW-0547">Nucleotide-binding</keyword>
<dbReference type="SMART" id="SM00382">
    <property type="entry name" value="AAA"/>
    <property type="match status" value="1"/>
</dbReference>
<keyword evidence="9 11" id="KW-0472">Membrane</keyword>
<feature type="domain" description="ABC transporter" evidence="12">
    <location>
        <begin position="2"/>
        <end position="227"/>
    </location>
</feature>
<keyword evidence="5 11" id="KW-1003">Cell membrane</keyword>
<comment type="subcellular location">
    <subcellularLocation>
        <location evidence="11">Cell inner membrane</location>
        <topology evidence="11">Peripheral membrane protein</topology>
        <orientation evidence="11">Cytoplasmic side</orientation>
    </subcellularLocation>
    <subcellularLocation>
        <location evidence="2">Cell membrane</location>
        <topology evidence="2">Peripheral membrane protein</topology>
    </subcellularLocation>
</comment>
<evidence type="ECO:0000256" key="4">
    <source>
        <dbReference type="ARBA" id="ARBA00020019"/>
    </source>
</evidence>
<dbReference type="GO" id="GO:0005886">
    <property type="term" value="C:plasma membrane"/>
    <property type="evidence" value="ECO:0007669"/>
    <property type="project" value="UniProtKB-SubCell"/>
</dbReference>
<dbReference type="InterPro" id="IPR015854">
    <property type="entry name" value="ABC_transpr_LolD-like"/>
</dbReference>
<dbReference type="PROSITE" id="PS00211">
    <property type="entry name" value="ABC_TRANSPORTER_1"/>
    <property type="match status" value="1"/>
</dbReference>
<reference evidence="14" key="1">
    <citation type="submission" date="2016-10" db="EMBL/GenBank/DDBJ databases">
        <authorList>
            <person name="Varghese N."/>
            <person name="Submissions S."/>
        </authorList>
    </citation>
    <scope>NUCLEOTIDE SEQUENCE [LARGE SCALE GENOMIC DNA]</scope>
    <source>
        <strain evidence="14">CGMCC 1.6775</strain>
    </source>
</reference>
<dbReference type="PANTHER" id="PTHR24220">
    <property type="entry name" value="IMPORT ATP-BINDING PROTEIN"/>
    <property type="match status" value="1"/>
</dbReference>
<dbReference type="GO" id="GO:0016887">
    <property type="term" value="F:ATP hydrolysis activity"/>
    <property type="evidence" value="ECO:0007669"/>
    <property type="project" value="InterPro"/>
</dbReference>
<evidence type="ECO:0000256" key="8">
    <source>
        <dbReference type="ARBA" id="ARBA00022840"/>
    </source>
</evidence>
<comment type="function">
    <text evidence="1">Part of the ABC transporter FtsEX involved in cellular division. Important for assembly or stability of the septal ring.</text>
</comment>
<dbReference type="GO" id="GO:0005524">
    <property type="term" value="F:ATP binding"/>
    <property type="evidence" value="ECO:0007669"/>
    <property type="project" value="UniProtKB-UniRule"/>
</dbReference>
<proteinExistence type="inferred from homology"/>
<dbReference type="RefSeq" id="WP_091998017.1">
    <property type="nucleotide sequence ID" value="NZ_FOUR01000001.1"/>
</dbReference>
<dbReference type="InterPro" id="IPR003439">
    <property type="entry name" value="ABC_transporter-like_ATP-bd"/>
</dbReference>
<dbReference type="PANTHER" id="PTHR24220:SF470">
    <property type="entry name" value="CELL DIVISION ATP-BINDING PROTEIN FTSE"/>
    <property type="match status" value="1"/>
</dbReference>
<evidence type="ECO:0000256" key="2">
    <source>
        <dbReference type="ARBA" id="ARBA00004202"/>
    </source>
</evidence>
<keyword evidence="6 11" id="KW-0132">Cell division</keyword>
<dbReference type="OrthoDB" id="9802264at2"/>
<protein>
    <recommendedName>
        <fullName evidence="4 11">Cell division ATP-binding protein FtsE</fullName>
    </recommendedName>
</protein>
<dbReference type="EMBL" id="FOUR01000001">
    <property type="protein sequence ID" value="SFM47370.1"/>
    <property type="molecule type" value="Genomic_DNA"/>
</dbReference>
<evidence type="ECO:0000313" key="14">
    <source>
        <dbReference type="Proteomes" id="UP000199339"/>
    </source>
</evidence>
<dbReference type="GO" id="GO:0022857">
    <property type="term" value="F:transmembrane transporter activity"/>
    <property type="evidence" value="ECO:0007669"/>
    <property type="project" value="TreeGrafter"/>
</dbReference>
<name>A0A1I4R604_9GAMM</name>
<evidence type="ECO:0000256" key="10">
    <source>
        <dbReference type="ARBA" id="ARBA00023306"/>
    </source>
</evidence>
<keyword evidence="8 11" id="KW-0067">ATP-binding</keyword>
<evidence type="ECO:0000256" key="7">
    <source>
        <dbReference type="ARBA" id="ARBA00022741"/>
    </source>
</evidence>
<organism evidence="13 14">
    <name type="scientific">Marinobacter pelagius</name>
    <dbReference type="NCBI Taxonomy" id="379482"/>
    <lineage>
        <taxon>Bacteria</taxon>
        <taxon>Pseudomonadati</taxon>
        <taxon>Pseudomonadota</taxon>
        <taxon>Gammaproteobacteria</taxon>
        <taxon>Pseudomonadales</taxon>
        <taxon>Marinobacteraceae</taxon>
        <taxon>Marinobacter</taxon>
    </lineage>
</organism>
<dbReference type="Pfam" id="PF00005">
    <property type="entry name" value="ABC_tran"/>
    <property type="match status" value="1"/>
</dbReference>
<dbReference type="NCBIfam" id="TIGR02673">
    <property type="entry name" value="FtsE"/>
    <property type="match status" value="1"/>
</dbReference>
<dbReference type="Proteomes" id="UP000199339">
    <property type="component" value="Unassembled WGS sequence"/>
</dbReference>
<evidence type="ECO:0000256" key="9">
    <source>
        <dbReference type="ARBA" id="ARBA00023136"/>
    </source>
</evidence>
<comment type="similarity">
    <text evidence="3 11">Belongs to the ABC transporter superfamily.</text>
</comment>
<keyword evidence="10 11" id="KW-0131">Cell cycle</keyword>
<dbReference type="InterPro" id="IPR027417">
    <property type="entry name" value="P-loop_NTPase"/>
</dbReference>
<evidence type="ECO:0000256" key="6">
    <source>
        <dbReference type="ARBA" id="ARBA00022618"/>
    </source>
</evidence>
<dbReference type="SUPFAM" id="SSF52540">
    <property type="entry name" value="P-loop containing nucleoside triphosphate hydrolases"/>
    <property type="match status" value="1"/>
</dbReference>
<dbReference type="AlphaFoldDB" id="A0A1I4R604"/>
<keyword evidence="14" id="KW-1185">Reference proteome</keyword>
<evidence type="ECO:0000256" key="3">
    <source>
        <dbReference type="ARBA" id="ARBA00005417"/>
    </source>
</evidence>
<gene>
    <name evidence="11" type="primary">ftsE</name>
    <name evidence="13" type="ORF">SAMN04487961_0386</name>
</gene>
<evidence type="ECO:0000313" key="13">
    <source>
        <dbReference type="EMBL" id="SFM47370.1"/>
    </source>
</evidence>
<accession>A0A1I4R604</accession>
<dbReference type="InterPro" id="IPR005286">
    <property type="entry name" value="Cell_div_FtsE"/>
</dbReference>
<dbReference type="PROSITE" id="PS50893">
    <property type="entry name" value="ABC_TRANSPORTER_2"/>
    <property type="match status" value="1"/>
</dbReference>
<evidence type="ECO:0000256" key="11">
    <source>
        <dbReference type="RuleBase" id="RU365094"/>
    </source>
</evidence>